<keyword evidence="1" id="KW-0472">Membrane</keyword>
<evidence type="ECO:0000313" key="2">
    <source>
        <dbReference type="EMBL" id="KAK2067219.1"/>
    </source>
</evidence>
<accession>A0AAD9HXA0</accession>
<dbReference type="Proteomes" id="UP001217918">
    <property type="component" value="Unassembled WGS sequence"/>
</dbReference>
<feature type="transmembrane region" description="Helical" evidence="1">
    <location>
        <begin position="64"/>
        <end position="83"/>
    </location>
</feature>
<keyword evidence="1" id="KW-0812">Transmembrane</keyword>
<evidence type="ECO:0000256" key="1">
    <source>
        <dbReference type="SAM" id="Phobius"/>
    </source>
</evidence>
<comment type="caution">
    <text evidence="2">The sequence shown here is derived from an EMBL/GenBank/DDBJ whole genome shotgun (WGS) entry which is preliminary data.</text>
</comment>
<keyword evidence="3" id="KW-1185">Reference proteome</keyword>
<protein>
    <submittedName>
        <fullName evidence="2">Uncharacterized protein</fullName>
    </submittedName>
</protein>
<sequence>MAVTSAVGDLVASIYELFASFVGAIVSLVQGLFNMIAGFVGGLVHLVRDVFAGVFRAVGGLGNFVFGNMLVIGVVGVVAYLVLQASKQGKIQAKKN</sequence>
<reference evidence="2" key="1">
    <citation type="journal article" date="2023" name="Mol. Plant Microbe Interact.">
        <title>Elucidating the Obligate Nature and Biological Capacity of an Invasive Fungal Corn Pathogen.</title>
        <authorList>
            <person name="MacCready J.S."/>
            <person name="Roggenkamp E.M."/>
            <person name="Gdanetz K."/>
            <person name="Chilvers M.I."/>
        </authorList>
    </citation>
    <scope>NUCLEOTIDE SEQUENCE</scope>
    <source>
        <strain evidence="2">PM02</strain>
    </source>
</reference>
<organism evidence="2 3">
    <name type="scientific">Phyllachora maydis</name>
    <dbReference type="NCBI Taxonomy" id="1825666"/>
    <lineage>
        <taxon>Eukaryota</taxon>
        <taxon>Fungi</taxon>
        <taxon>Dikarya</taxon>
        <taxon>Ascomycota</taxon>
        <taxon>Pezizomycotina</taxon>
        <taxon>Sordariomycetes</taxon>
        <taxon>Sordariomycetidae</taxon>
        <taxon>Phyllachorales</taxon>
        <taxon>Phyllachoraceae</taxon>
        <taxon>Phyllachora</taxon>
    </lineage>
</organism>
<evidence type="ECO:0000313" key="3">
    <source>
        <dbReference type="Proteomes" id="UP001217918"/>
    </source>
</evidence>
<name>A0AAD9HXA0_9PEZI</name>
<gene>
    <name evidence="2" type="ORF">P8C59_000978</name>
</gene>
<dbReference type="AlphaFoldDB" id="A0AAD9HXA0"/>
<proteinExistence type="predicted"/>
<keyword evidence="1" id="KW-1133">Transmembrane helix</keyword>
<dbReference type="EMBL" id="JAQQPM010000001">
    <property type="protein sequence ID" value="KAK2067219.1"/>
    <property type="molecule type" value="Genomic_DNA"/>
</dbReference>